<comment type="caution">
    <text evidence="2">The sequence shown here is derived from an EMBL/GenBank/DDBJ whole genome shotgun (WGS) entry which is preliminary data.</text>
</comment>
<dbReference type="InterPro" id="IPR039532">
    <property type="entry name" value="TetR_C_Firmicutes"/>
</dbReference>
<evidence type="ECO:0000313" key="2">
    <source>
        <dbReference type="EMBL" id="HIV10723.1"/>
    </source>
</evidence>
<evidence type="ECO:0000313" key="3">
    <source>
        <dbReference type="Proteomes" id="UP000823960"/>
    </source>
</evidence>
<dbReference type="Pfam" id="PF14278">
    <property type="entry name" value="TetR_C_8"/>
    <property type="match status" value="1"/>
</dbReference>
<evidence type="ECO:0000259" key="1">
    <source>
        <dbReference type="Pfam" id="PF14278"/>
    </source>
</evidence>
<gene>
    <name evidence="2" type="ORF">IAD28_03380</name>
</gene>
<protein>
    <submittedName>
        <fullName evidence="2">TetR family transcriptional regulator C-terminal domain-containing protein</fullName>
    </submittedName>
</protein>
<reference evidence="2" key="1">
    <citation type="submission" date="2020-10" db="EMBL/GenBank/DDBJ databases">
        <authorList>
            <person name="Gilroy R."/>
        </authorList>
    </citation>
    <scope>NUCLEOTIDE SEQUENCE</scope>
    <source>
        <strain evidence="2">1370</strain>
    </source>
</reference>
<dbReference type="Gene3D" id="1.10.357.10">
    <property type="entry name" value="Tetracycline Repressor, domain 2"/>
    <property type="match status" value="1"/>
</dbReference>
<accession>A0A9D1T4T7</accession>
<proteinExistence type="predicted"/>
<reference evidence="2" key="2">
    <citation type="journal article" date="2021" name="PeerJ">
        <title>Extensive microbial diversity within the chicken gut microbiome revealed by metagenomics and culture.</title>
        <authorList>
            <person name="Gilroy R."/>
            <person name="Ravi A."/>
            <person name="Getino M."/>
            <person name="Pursley I."/>
            <person name="Horton D.L."/>
            <person name="Alikhan N.F."/>
            <person name="Baker D."/>
            <person name="Gharbi K."/>
            <person name="Hall N."/>
            <person name="Watson M."/>
            <person name="Adriaenssens E.M."/>
            <person name="Foster-Nyarko E."/>
            <person name="Jarju S."/>
            <person name="Secka A."/>
            <person name="Antonio M."/>
            <person name="Oren A."/>
            <person name="Chaudhuri R.R."/>
            <person name="La Ragione R."/>
            <person name="Hildebrand F."/>
            <person name="Pallen M.J."/>
        </authorList>
    </citation>
    <scope>NUCLEOTIDE SEQUENCE</scope>
    <source>
        <strain evidence="2">1370</strain>
    </source>
</reference>
<organism evidence="2 3">
    <name type="scientific">Candidatus Faeciplasma avium</name>
    <dbReference type="NCBI Taxonomy" id="2840798"/>
    <lineage>
        <taxon>Bacteria</taxon>
        <taxon>Bacillati</taxon>
        <taxon>Bacillota</taxon>
        <taxon>Clostridia</taxon>
        <taxon>Eubacteriales</taxon>
        <taxon>Oscillospiraceae</taxon>
        <taxon>Oscillospiraceae incertae sedis</taxon>
        <taxon>Candidatus Faeciplasma</taxon>
    </lineage>
</organism>
<sequence>MLLHRQGLSYLNLESIKSACGPKPGMSGIQAYQAAFIAYGLYGWIEQWFERGMKESPEEMSELLKRAGAASAQKEQ</sequence>
<dbReference type="AlphaFoldDB" id="A0A9D1T4T7"/>
<dbReference type="Proteomes" id="UP000823960">
    <property type="component" value="Unassembled WGS sequence"/>
</dbReference>
<dbReference type="EMBL" id="DVOL01000044">
    <property type="protein sequence ID" value="HIV10723.1"/>
    <property type="molecule type" value="Genomic_DNA"/>
</dbReference>
<feature type="domain" description="Transcriptional regulator TetR C-terminal Firmicutes type" evidence="1">
    <location>
        <begin position="30"/>
        <end position="66"/>
    </location>
</feature>
<name>A0A9D1T4T7_9FIRM</name>